<dbReference type="GO" id="GO:0016787">
    <property type="term" value="F:hydrolase activity"/>
    <property type="evidence" value="ECO:0007669"/>
    <property type="project" value="UniProtKB-KW"/>
</dbReference>
<accession>V6TNR8</accession>
<dbReference type="Proteomes" id="UP000018040">
    <property type="component" value="Unassembled WGS sequence"/>
</dbReference>
<organism evidence="2 3">
    <name type="scientific">Giardia intestinalis</name>
    <name type="common">Giardia lamblia</name>
    <dbReference type="NCBI Taxonomy" id="5741"/>
    <lineage>
        <taxon>Eukaryota</taxon>
        <taxon>Metamonada</taxon>
        <taxon>Diplomonadida</taxon>
        <taxon>Hexamitidae</taxon>
        <taxon>Giardiinae</taxon>
        <taxon>Giardia</taxon>
    </lineage>
</organism>
<feature type="region of interest" description="Disordered" evidence="1">
    <location>
        <begin position="64"/>
        <end position="102"/>
    </location>
</feature>
<evidence type="ECO:0000313" key="2">
    <source>
        <dbReference type="EMBL" id="ESU40366.1"/>
    </source>
</evidence>
<reference evidence="3" key="1">
    <citation type="submission" date="2012-02" db="EMBL/GenBank/DDBJ databases">
        <title>Genome sequencing of Giardia lamblia Genotypes A2 and B isolates (DH and GS) and comparative analysis with the genomes of Genotypes A1 and E (WB and Pig).</title>
        <authorList>
            <person name="Adam R."/>
            <person name="Dahlstrom E."/>
            <person name="Martens C."/>
            <person name="Bruno D."/>
            <person name="Barbian K."/>
            <person name="Porcella S.F."/>
            <person name="Nash T."/>
        </authorList>
    </citation>
    <scope>NUCLEOTIDE SEQUENCE</scope>
    <source>
        <strain evidence="3">GS</strain>
    </source>
</reference>
<name>V6TNR8_GIAIN</name>
<gene>
    <name evidence="2" type="ORF">GSB_152166</name>
</gene>
<sequence>MAARGEQQAKGKADTRAMLLRPASNHRILLCSPALLHHAAPTWPCSSFQRHSQPTGGVACPCEVTATRGGGDSTSDQRGTQEGTHTDTEGASQKLETGPSPM</sequence>
<evidence type="ECO:0000256" key="1">
    <source>
        <dbReference type="SAM" id="MobiDB-lite"/>
    </source>
</evidence>
<comment type="caution">
    <text evidence="2">The sequence shown here is derived from an EMBL/GenBank/DDBJ whole genome shotgun (WGS) entry which is preliminary data.</text>
</comment>
<keyword evidence="2" id="KW-0378">Hydrolase</keyword>
<feature type="compositionally biased region" description="Polar residues" evidence="1">
    <location>
        <begin position="73"/>
        <end position="95"/>
    </location>
</feature>
<reference evidence="2 3" key="2">
    <citation type="journal article" date="2013" name="Genome Biol. Evol.">
        <title>Genome sequencing of Giardia lamblia genotypes A2 and B isolates (DH and GS) and comparative analysis with the genomes of genotypes A1 and E (WB and Pig).</title>
        <authorList>
            <person name="Adam R.D."/>
            <person name="Dahlstrom E.W."/>
            <person name="Martens C.A."/>
            <person name="Bruno D.P."/>
            <person name="Barbian K.D."/>
            <person name="Ricklefs S.M."/>
            <person name="Hernandez M.M."/>
            <person name="Narla N.P."/>
            <person name="Patel R.B."/>
            <person name="Porcella S.F."/>
            <person name="Nash T.E."/>
        </authorList>
    </citation>
    <scope>NUCLEOTIDE SEQUENCE [LARGE SCALE GENOMIC DNA]</scope>
    <source>
        <strain evidence="2 3">GS</strain>
    </source>
</reference>
<dbReference type="EMBL" id="AHHH01000240">
    <property type="protein sequence ID" value="ESU40366.1"/>
    <property type="molecule type" value="Genomic_DNA"/>
</dbReference>
<protein>
    <submittedName>
        <fullName evidence="2">Zn-dependent hydrolase (Beta-lactmase superfamily)</fullName>
    </submittedName>
</protein>
<evidence type="ECO:0000313" key="3">
    <source>
        <dbReference type="Proteomes" id="UP000018040"/>
    </source>
</evidence>
<proteinExistence type="predicted"/>
<dbReference type="AlphaFoldDB" id="V6TNR8"/>